<dbReference type="AlphaFoldDB" id="A0AAX6MYG1"/>
<accession>A0AAX6MYG1</accession>
<dbReference type="Proteomes" id="UP001369815">
    <property type="component" value="Unassembled WGS sequence"/>
</dbReference>
<evidence type="ECO:0000313" key="2">
    <source>
        <dbReference type="Proteomes" id="UP001369815"/>
    </source>
</evidence>
<comment type="caution">
    <text evidence="1">The sequence shown here is derived from an EMBL/GenBank/DDBJ whole genome shotgun (WGS) entry which is preliminary data.</text>
</comment>
<organism evidence="1 2">
    <name type="scientific">Daldinia eschscholtzii</name>
    <dbReference type="NCBI Taxonomy" id="292717"/>
    <lineage>
        <taxon>Eukaryota</taxon>
        <taxon>Fungi</taxon>
        <taxon>Dikarya</taxon>
        <taxon>Ascomycota</taxon>
        <taxon>Pezizomycotina</taxon>
        <taxon>Sordariomycetes</taxon>
        <taxon>Xylariomycetidae</taxon>
        <taxon>Xylariales</taxon>
        <taxon>Hypoxylaceae</taxon>
        <taxon>Daldinia</taxon>
    </lineage>
</organism>
<protein>
    <submittedName>
        <fullName evidence="1">Uncharacterized protein</fullName>
    </submittedName>
</protein>
<evidence type="ECO:0000313" key="1">
    <source>
        <dbReference type="EMBL" id="KAK6957556.1"/>
    </source>
</evidence>
<keyword evidence="2" id="KW-1185">Reference proteome</keyword>
<dbReference type="EMBL" id="JBANMG010000001">
    <property type="protein sequence ID" value="KAK6957556.1"/>
    <property type="molecule type" value="Genomic_DNA"/>
</dbReference>
<reference evidence="1 2" key="1">
    <citation type="journal article" date="2024" name="Front Chem Biol">
        <title>Unveiling the potential of Daldinia eschscholtzii MFLUCC 19-0629 through bioactivity and bioinformatics studies for enhanced sustainable agriculture production.</title>
        <authorList>
            <person name="Brooks S."/>
            <person name="Weaver J.A."/>
            <person name="Klomchit A."/>
            <person name="Alharthi S.A."/>
            <person name="Onlamun T."/>
            <person name="Nurani R."/>
            <person name="Vong T.K."/>
            <person name="Alberti F."/>
            <person name="Greco C."/>
        </authorList>
    </citation>
    <scope>NUCLEOTIDE SEQUENCE [LARGE SCALE GENOMIC DNA]</scope>
    <source>
        <strain evidence="1">MFLUCC 19-0629</strain>
    </source>
</reference>
<name>A0AAX6MYG1_9PEZI</name>
<gene>
    <name evidence="1" type="ORF">Daesc_000343</name>
</gene>
<proteinExistence type="predicted"/>
<sequence length="147" mass="16794">MERTWDDVFKSYIADEHKALTNLDLNPTELEPITNKKAFNTYVAGTMLLCIEIGGGSRNAFFDQMRDCFYDWTTPLFARMSPHLRSTIVDYLYYQGIYCDDLGRHNAERLAELIKLERAPILPESEAASANVAASRGLAIRRPTNKR</sequence>